<comment type="caution">
    <text evidence="1">The sequence shown here is derived from an EMBL/GenBank/DDBJ whole genome shotgun (WGS) entry which is preliminary data.</text>
</comment>
<sequence>LSRRWNATYRDNDESKVSKEQGIPKEGISVDISALRYIVDPYNECTSNEDESPEKNLNDAISKYRQLSAKWSGLTGTNHVPSVGEWQKLMKESSAFIFYGTQKCLNYVPPSLLVSFPLQECNIMLILDHVETNESFLRQATLDASKTCNELTFEFPFESAAILSLTGVNSIIANQWNCKLRDNREKFTKILEAAIDNSKNIGNALRSSVHPKPESNTDQDISPGDITTEVSSTQSNVIVLDNTVLYGLPYFMLNPLKT</sequence>
<dbReference type="PANTHER" id="PTHR15977">
    <property type="entry name" value="CILIA- AND FLAGELLA-ASSOCIATED PROTEIN 46"/>
    <property type="match status" value="1"/>
</dbReference>
<dbReference type="EMBL" id="CACRXK020003863">
    <property type="protein sequence ID" value="CAB4000546.1"/>
    <property type="molecule type" value="Genomic_DNA"/>
</dbReference>
<dbReference type="OrthoDB" id="68437at2759"/>
<dbReference type="AlphaFoldDB" id="A0A6S7H8U9"/>
<dbReference type="PANTHER" id="PTHR15977:SF15">
    <property type="entry name" value="CILIA- AND FLAGELLA-ASSOCIATED PROTEIN 46"/>
    <property type="match status" value="1"/>
</dbReference>
<dbReference type="GO" id="GO:0060294">
    <property type="term" value="P:cilium movement involved in cell motility"/>
    <property type="evidence" value="ECO:0007669"/>
    <property type="project" value="InterPro"/>
</dbReference>
<reference evidence="1" key="1">
    <citation type="submission" date="2020-04" db="EMBL/GenBank/DDBJ databases">
        <authorList>
            <person name="Alioto T."/>
            <person name="Alioto T."/>
            <person name="Gomez Garrido J."/>
        </authorList>
    </citation>
    <scope>NUCLEOTIDE SEQUENCE</scope>
    <source>
        <strain evidence="1">A484AB</strain>
    </source>
</reference>
<accession>A0A6S7H8U9</accession>
<evidence type="ECO:0000313" key="2">
    <source>
        <dbReference type="Proteomes" id="UP001152795"/>
    </source>
</evidence>
<gene>
    <name evidence="1" type="ORF">PACLA_8A013623</name>
</gene>
<dbReference type="GO" id="GO:0035082">
    <property type="term" value="P:axoneme assembly"/>
    <property type="evidence" value="ECO:0007669"/>
    <property type="project" value="InterPro"/>
</dbReference>
<name>A0A6S7H8U9_PARCT</name>
<dbReference type="Proteomes" id="UP001152795">
    <property type="component" value="Unassembled WGS sequence"/>
</dbReference>
<feature type="non-terminal residue" evidence="1">
    <location>
        <position position="1"/>
    </location>
</feature>
<keyword evidence="2" id="KW-1185">Reference proteome</keyword>
<proteinExistence type="predicted"/>
<organism evidence="1 2">
    <name type="scientific">Paramuricea clavata</name>
    <name type="common">Red gorgonian</name>
    <name type="synonym">Violescent sea-whip</name>
    <dbReference type="NCBI Taxonomy" id="317549"/>
    <lineage>
        <taxon>Eukaryota</taxon>
        <taxon>Metazoa</taxon>
        <taxon>Cnidaria</taxon>
        <taxon>Anthozoa</taxon>
        <taxon>Octocorallia</taxon>
        <taxon>Malacalcyonacea</taxon>
        <taxon>Plexauridae</taxon>
        <taxon>Paramuricea</taxon>
    </lineage>
</organism>
<evidence type="ECO:0000313" key="1">
    <source>
        <dbReference type="EMBL" id="CAB4000546.1"/>
    </source>
</evidence>
<dbReference type="InterPro" id="IPR039586">
    <property type="entry name" value="CFAP46"/>
</dbReference>
<protein>
    <submittedName>
        <fullName evidence="1">Uncharacterized protein</fullName>
    </submittedName>
</protein>